<keyword evidence="2" id="KW-1185">Reference proteome</keyword>
<dbReference type="EMBL" id="BSXT01000310">
    <property type="protein sequence ID" value="GMF24015.1"/>
    <property type="molecule type" value="Genomic_DNA"/>
</dbReference>
<dbReference type="Proteomes" id="UP001165121">
    <property type="component" value="Unassembled WGS sequence"/>
</dbReference>
<gene>
    <name evidence="1" type="ORF">Pfra01_000393300</name>
</gene>
<dbReference type="AlphaFoldDB" id="A0A9W6U0I8"/>
<accession>A0A9W6U0I8</accession>
<reference evidence="1" key="1">
    <citation type="submission" date="2023-04" db="EMBL/GenBank/DDBJ databases">
        <title>Phytophthora fragariaefolia NBRC 109709.</title>
        <authorList>
            <person name="Ichikawa N."/>
            <person name="Sato H."/>
            <person name="Tonouchi N."/>
        </authorList>
    </citation>
    <scope>NUCLEOTIDE SEQUENCE</scope>
    <source>
        <strain evidence="1">NBRC 109709</strain>
    </source>
</reference>
<proteinExistence type="predicted"/>
<name>A0A9W6U0I8_9STRA</name>
<protein>
    <submittedName>
        <fullName evidence="1">Unnamed protein product</fullName>
    </submittedName>
</protein>
<sequence>MSKLNCFSKLVLYEAESNQTFSSFIGKRGTDEALKPRPPDLQTLLHVLMQTALWLCSGETTEWITRSQPHLEETVGAEVDKMGRFTNVLFDQVDAHAASTVASPSVNNIVVREST</sequence>
<comment type="caution">
    <text evidence="1">The sequence shown here is derived from an EMBL/GenBank/DDBJ whole genome shotgun (WGS) entry which is preliminary data.</text>
</comment>
<evidence type="ECO:0000313" key="2">
    <source>
        <dbReference type="Proteomes" id="UP001165121"/>
    </source>
</evidence>
<evidence type="ECO:0000313" key="1">
    <source>
        <dbReference type="EMBL" id="GMF24015.1"/>
    </source>
</evidence>
<organism evidence="1 2">
    <name type="scientific">Phytophthora fragariaefolia</name>
    <dbReference type="NCBI Taxonomy" id="1490495"/>
    <lineage>
        <taxon>Eukaryota</taxon>
        <taxon>Sar</taxon>
        <taxon>Stramenopiles</taxon>
        <taxon>Oomycota</taxon>
        <taxon>Peronosporomycetes</taxon>
        <taxon>Peronosporales</taxon>
        <taxon>Peronosporaceae</taxon>
        <taxon>Phytophthora</taxon>
    </lineage>
</organism>